<dbReference type="SUPFAM" id="SSF52833">
    <property type="entry name" value="Thioredoxin-like"/>
    <property type="match status" value="1"/>
</dbReference>
<dbReference type="Gene3D" id="3.40.30.10">
    <property type="entry name" value="Glutaredoxin"/>
    <property type="match status" value="1"/>
</dbReference>
<accession>A0ABW8SV74</accession>
<protein>
    <recommendedName>
        <fullName evidence="3">Thioredoxin domain-containing protein</fullName>
    </recommendedName>
</protein>
<dbReference type="Proteomes" id="UP001623559">
    <property type="component" value="Unassembled WGS sequence"/>
</dbReference>
<gene>
    <name evidence="1" type="ORF">V7S74_03525</name>
</gene>
<evidence type="ECO:0000313" key="1">
    <source>
        <dbReference type="EMBL" id="MFL0205802.1"/>
    </source>
</evidence>
<proteinExistence type="predicted"/>
<sequence length="226" mass="26162">MRSFIWLILLSFTGFCQGKSVGFPDFKQSNQKKLSIEMVISRIRETRRSDSLHYGDALDFYYPKIAATGKNDWIEKLAEFSLDPDCPAKFKQKINAHILSIRTLQIGELAPDFIVDKFQLSYFHPGTKQILILFYSPSCFHCTELLIDLIPYVKSQKLSVIALQIDNDTNPWVFPNDWILIKATEKIRKAYGVFSTPSLYLMNNESRKISCLPENMEQLKSMEILF</sequence>
<dbReference type="EMBL" id="JBEWZG010000001">
    <property type="protein sequence ID" value="MFL0205802.1"/>
    <property type="molecule type" value="Genomic_DNA"/>
</dbReference>
<organism evidence="1 2">
    <name type="scientific">Aquirufa novilacunae</name>
    <dbReference type="NCBI Taxonomy" id="3139305"/>
    <lineage>
        <taxon>Bacteria</taxon>
        <taxon>Pseudomonadati</taxon>
        <taxon>Bacteroidota</taxon>
        <taxon>Cytophagia</taxon>
        <taxon>Cytophagales</taxon>
        <taxon>Flectobacillaceae</taxon>
        <taxon>Aquirufa</taxon>
    </lineage>
</organism>
<evidence type="ECO:0000313" key="2">
    <source>
        <dbReference type="Proteomes" id="UP001623559"/>
    </source>
</evidence>
<evidence type="ECO:0008006" key="3">
    <source>
        <dbReference type="Google" id="ProtNLM"/>
    </source>
</evidence>
<comment type="caution">
    <text evidence="1">The sequence shown here is derived from an EMBL/GenBank/DDBJ whole genome shotgun (WGS) entry which is preliminary data.</text>
</comment>
<reference evidence="1 2" key="1">
    <citation type="submission" date="2024-07" db="EMBL/GenBank/DDBJ databases">
        <authorList>
            <person name="Pitt A."/>
            <person name="Hahn M.W."/>
        </authorList>
    </citation>
    <scope>NUCLEOTIDE SEQUENCE [LARGE SCALE GENOMIC DNA]</scope>
    <source>
        <strain evidence="1 2">2-AUSEE-184A6</strain>
    </source>
</reference>
<name>A0ABW8SV74_9BACT</name>
<dbReference type="RefSeq" id="WP_406777381.1">
    <property type="nucleotide sequence ID" value="NZ_JBEWZG010000001.1"/>
</dbReference>
<dbReference type="InterPro" id="IPR036249">
    <property type="entry name" value="Thioredoxin-like_sf"/>
</dbReference>